<accession>A0AAV2TJW8</accession>
<evidence type="ECO:0000256" key="8">
    <source>
        <dbReference type="SAM" id="MobiDB-lite"/>
    </source>
</evidence>
<evidence type="ECO:0000256" key="3">
    <source>
        <dbReference type="ARBA" id="ARBA00022824"/>
    </source>
</evidence>
<dbReference type="AlphaFoldDB" id="A0AAV2TJW8"/>
<evidence type="ECO:0000313" key="11">
    <source>
        <dbReference type="EMBL" id="CAL5135418.1"/>
    </source>
</evidence>
<dbReference type="PROSITE" id="PS51914">
    <property type="entry name" value="MRH"/>
    <property type="match status" value="1"/>
</dbReference>
<sequence>MLVSHYFSCFLFFLWRIVCLVFSHDEPKYDVRISTFSETSAQNLIKLEVFSKYGQKFMCNLPPAGSEESNKTYVPLNNSYVLSLLSALKSGPCLSFNKGWWTYELCYKRHVSQYHGSKRLAETLLGVFDSETDWDKQPATDIHQDMYHIQTYGNGSICDLTLKPRKTKVLYSCPEDGPFRILSVEESETCVYSVHVAAPTMCAHPAFLKSSPPKVEQISCSPVTLRDHATGPSTKTATQKRQVQEFKAFQRRSDLKRVVTFQNVYNRTRVNRLRRERRLMVGSVRRFLQCIQSPRSETNLFRYKDAFASYARNATRAVLSGNRVVSFAQTLKAIHLRLLKEALMREELHLQRHIDRIMKSVAASDSLPVRSEFLSVVHKLGTTLLSLIEGTLNQESGRPRLVVYPTMTIQQAVALFADCCDTLLHNYDSVTTRRVMERIRGLYIHYGLVKIPVVPFTSPLLMAVEDSMRSVQPNTTSQISNLSSVTPIEVLHLRQVWDVVKQQMVVMEHLLANAEQVEKLHKIEAEVQSTMQNLLAEKKFTVLVFRDLNSVSNRGDSKKPPPKLSEFYSKKPIPEEPSGNSFAVKRMMSLIKKVLATSSQDESHDIEMYESGKSTDGATTFFILSGGEKAKEDKRIQDLEAGYSFVENSKNSNSGEN</sequence>
<evidence type="ECO:0000256" key="6">
    <source>
        <dbReference type="ARBA" id="ARBA00041108"/>
    </source>
</evidence>
<keyword evidence="4" id="KW-1015">Disulfide bond</keyword>
<dbReference type="InterPro" id="IPR045149">
    <property type="entry name" value="OS-9-like"/>
</dbReference>
<dbReference type="InterPro" id="IPR012913">
    <property type="entry name" value="OS9-like_dom"/>
</dbReference>
<dbReference type="InterPro" id="IPR044865">
    <property type="entry name" value="MRH_dom"/>
</dbReference>
<evidence type="ECO:0000259" key="10">
    <source>
        <dbReference type="PROSITE" id="PS51914"/>
    </source>
</evidence>
<proteinExistence type="predicted"/>
<dbReference type="GO" id="GO:0030970">
    <property type="term" value="P:retrograde protein transport, ER to cytosol"/>
    <property type="evidence" value="ECO:0007669"/>
    <property type="project" value="TreeGrafter"/>
</dbReference>
<feature type="chain" id="PRO_5043607011" description="Endoplasmic reticulum lectin 1" evidence="9">
    <location>
        <begin position="24"/>
        <end position="657"/>
    </location>
</feature>
<evidence type="ECO:0000256" key="7">
    <source>
        <dbReference type="ARBA" id="ARBA00041661"/>
    </source>
</evidence>
<dbReference type="GO" id="GO:0030968">
    <property type="term" value="P:endoplasmic reticulum unfolded protein response"/>
    <property type="evidence" value="ECO:0007669"/>
    <property type="project" value="InterPro"/>
</dbReference>
<keyword evidence="2 9" id="KW-0732">Signal</keyword>
<comment type="caution">
    <text evidence="11">The sequence shown here is derived from an EMBL/GenBank/DDBJ whole genome shotgun (WGS) entry which is preliminary data.</text>
</comment>
<gene>
    <name evidence="11" type="ORF">CDAUBV1_LOCUS9564</name>
</gene>
<feature type="region of interest" description="Disordered" evidence="8">
    <location>
        <begin position="551"/>
        <end position="572"/>
    </location>
</feature>
<evidence type="ECO:0000256" key="4">
    <source>
        <dbReference type="ARBA" id="ARBA00023157"/>
    </source>
</evidence>
<organism evidence="11 12">
    <name type="scientific">Calicophoron daubneyi</name>
    <name type="common">Rumen fluke</name>
    <name type="synonym">Paramphistomum daubneyi</name>
    <dbReference type="NCBI Taxonomy" id="300641"/>
    <lineage>
        <taxon>Eukaryota</taxon>
        <taxon>Metazoa</taxon>
        <taxon>Spiralia</taxon>
        <taxon>Lophotrochozoa</taxon>
        <taxon>Platyhelminthes</taxon>
        <taxon>Trematoda</taxon>
        <taxon>Digenea</taxon>
        <taxon>Plagiorchiida</taxon>
        <taxon>Pronocephalata</taxon>
        <taxon>Paramphistomoidea</taxon>
        <taxon>Paramphistomidae</taxon>
        <taxon>Calicophoron</taxon>
    </lineage>
</organism>
<comment type="subcellular location">
    <subcellularLocation>
        <location evidence="1">Endoplasmic reticulum</location>
    </subcellularLocation>
</comment>
<evidence type="ECO:0000256" key="5">
    <source>
        <dbReference type="ARBA" id="ARBA00037585"/>
    </source>
</evidence>
<dbReference type="PANTHER" id="PTHR15414">
    <property type="entry name" value="OS-9-RELATED"/>
    <property type="match status" value="1"/>
</dbReference>
<dbReference type="SUPFAM" id="SSF50911">
    <property type="entry name" value="Mannose 6-phosphate receptor domain"/>
    <property type="match status" value="1"/>
</dbReference>
<evidence type="ECO:0000256" key="9">
    <source>
        <dbReference type="SAM" id="SignalP"/>
    </source>
</evidence>
<feature type="signal peptide" evidence="9">
    <location>
        <begin position="1"/>
        <end position="23"/>
    </location>
</feature>
<dbReference type="GO" id="GO:0005788">
    <property type="term" value="C:endoplasmic reticulum lumen"/>
    <property type="evidence" value="ECO:0007669"/>
    <property type="project" value="TreeGrafter"/>
</dbReference>
<evidence type="ECO:0000256" key="1">
    <source>
        <dbReference type="ARBA" id="ARBA00004240"/>
    </source>
</evidence>
<name>A0AAV2TJW8_CALDB</name>
<dbReference type="Proteomes" id="UP001497525">
    <property type="component" value="Unassembled WGS sequence"/>
</dbReference>
<evidence type="ECO:0000313" key="12">
    <source>
        <dbReference type="Proteomes" id="UP001497525"/>
    </source>
</evidence>
<dbReference type="Pfam" id="PF07915">
    <property type="entry name" value="PRKCSH"/>
    <property type="match status" value="1"/>
</dbReference>
<dbReference type="Gene3D" id="2.70.130.10">
    <property type="entry name" value="Mannose-6-phosphate receptor binding domain"/>
    <property type="match status" value="1"/>
</dbReference>
<feature type="domain" description="MRH" evidence="10">
    <location>
        <begin position="66"/>
        <end position="204"/>
    </location>
</feature>
<dbReference type="InterPro" id="IPR009011">
    <property type="entry name" value="Man6P_isomerase_rcpt-bd_dom_sf"/>
</dbReference>
<protein>
    <recommendedName>
        <fullName evidence="6">Endoplasmic reticulum lectin 1</fullName>
    </recommendedName>
    <alternativeName>
        <fullName evidence="7">ER lectin</fullName>
    </alternativeName>
</protein>
<reference evidence="11" key="1">
    <citation type="submission" date="2024-06" db="EMBL/GenBank/DDBJ databases">
        <authorList>
            <person name="Liu X."/>
            <person name="Lenzi L."/>
            <person name="Haldenby T S."/>
            <person name="Uol C."/>
        </authorList>
    </citation>
    <scope>NUCLEOTIDE SEQUENCE</scope>
</reference>
<dbReference type="EMBL" id="CAXLJL010000267">
    <property type="protein sequence ID" value="CAL5135418.1"/>
    <property type="molecule type" value="Genomic_DNA"/>
</dbReference>
<keyword evidence="3" id="KW-0256">Endoplasmic reticulum</keyword>
<comment type="function">
    <text evidence="5">Probable lectin that binds selectively to improperly folded lumenal proteins. May function in endoplasmic reticulum quality control and endoplasmic reticulum-associated degradation (ERAD) of both non-glycosylated proteins and glycoproteins.</text>
</comment>
<dbReference type="PANTHER" id="PTHR15414:SF0">
    <property type="entry name" value="ENDOPLASMIC RETICULUM LECTIN 1"/>
    <property type="match status" value="1"/>
</dbReference>
<evidence type="ECO:0000256" key="2">
    <source>
        <dbReference type="ARBA" id="ARBA00022729"/>
    </source>
</evidence>